<evidence type="ECO:0000313" key="1">
    <source>
        <dbReference type="EMBL" id="MFH0248202.1"/>
    </source>
</evidence>
<accession>A0ABW7HR22</accession>
<gene>
    <name evidence="1" type="ORF">ACG5V6_08255</name>
</gene>
<reference evidence="1 2" key="1">
    <citation type="submission" date="2024-10" db="EMBL/GenBank/DDBJ databases">
        <authorList>
            <person name="Cho J.-C."/>
        </authorList>
    </citation>
    <scope>NUCLEOTIDE SEQUENCE [LARGE SCALE GENOMIC DNA]</scope>
    <source>
        <strain evidence="1 2">KCTC29696</strain>
    </source>
</reference>
<feature type="non-terminal residue" evidence="1">
    <location>
        <position position="111"/>
    </location>
</feature>
<comment type="caution">
    <text evidence="1">The sequence shown here is derived from an EMBL/GenBank/DDBJ whole genome shotgun (WGS) entry which is preliminary data.</text>
</comment>
<name>A0ABW7HR22_9ACTN</name>
<protein>
    <submittedName>
        <fullName evidence="1">CDP-alcohol phosphatidyltransferase family protein</fullName>
    </submittedName>
</protein>
<sequence>MSTAILTGPPVAGAPLEGGLRSLGFDVRVAEDAAGVEAALAAVPAGERVALVDPRFVGHTHSLRLALTDPRFPAAAIPGALAVQPTARAALVRAVSAAYAASAPSAPPAAG</sequence>
<keyword evidence="2" id="KW-1185">Reference proteome</keyword>
<dbReference type="EMBL" id="JBIHMK010000020">
    <property type="protein sequence ID" value="MFH0248202.1"/>
    <property type="molecule type" value="Genomic_DNA"/>
</dbReference>
<organism evidence="1 2">
    <name type="scientific">Streptomyces chitinivorans</name>
    <dbReference type="NCBI Taxonomy" id="1257027"/>
    <lineage>
        <taxon>Bacteria</taxon>
        <taxon>Bacillati</taxon>
        <taxon>Actinomycetota</taxon>
        <taxon>Actinomycetes</taxon>
        <taxon>Kitasatosporales</taxon>
        <taxon>Streptomycetaceae</taxon>
        <taxon>Streptomyces</taxon>
    </lineage>
</organism>
<evidence type="ECO:0000313" key="2">
    <source>
        <dbReference type="Proteomes" id="UP001607069"/>
    </source>
</evidence>
<dbReference type="Proteomes" id="UP001607069">
    <property type="component" value="Unassembled WGS sequence"/>
</dbReference>
<proteinExistence type="predicted"/>